<keyword evidence="10" id="KW-0233">DNA recombination</keyword>
<dbReference type="SUPFAM" id="SSF52980">
    <property type="entry name" value="Restriction endonuclease-like"/>
    <property type="match status" value="1"/>
</dbReference>
<protein>
    <recommendedName>
        <fullName evidence="13">Holliday junction resolvase RecU</fullName>
    </recommendedName>
</protein>
<keyword evidence="8" id="KW-0378">Hydrolase</keyword>
<keyword evidence="9" id="KW-0460">Magnesium</keyword>
<evidence type="ECO:0000313" key="14">
    <source>
        <dbReference type="EMBL" id="WED56167.1"/>
    </source>
</evidence>
<keyword evidence="5" id="KW-0479">Metal-binding</keyword>
<dbReference type="CDD" id="cd22354">
    <property type="entry name" value="RecU-like"/>
    <property type="match status" value="1"/>
</dbReference>
<keyword evidence="4" id="KW-0540">Nuclease</keyword>
<reference evidence="14 15" key="1">
    <citation type="submission" date="2022-10" db="EMBL/GenBank/DDBJ databases">
        <title>Complete genome sequence of Exiguobacterium profundum TSS-3 isolated from an extremely saline-alkaline spring located in Ixtapa, Chiapas-Mexico.</title>
        <authorList>
            <person name="Rincon-Rosales R."/>
            <person name="Rogel M.A."/>
            <person name="Rincon-Molina C.I."/>
            <person name="Guerrero G."/>
            <person name="Manzano-Gomez L.A."/>
            <person name="Lopez-Lopez A."/>
            <person name="Rincon Molina F.A."/>
            <person name="Martinez-Romero E."/>
        </authorList>
    </citation>
    <scope>NUCLEOTIDE SEQUENCE [LARGE SCALE GENOMIC DNA]</scope>
    <source>
        <strain evidence="14 15">TSS-3</strain>
    </source>
</reference>
<evidence type="ECO:0000256" key="5">
    <source>
        <dbReference type="ARBA" id="ARBA00022723"/>
    </source>
</evidence>
<dbReference type="Pfam" id="PF03838">
    <property type="entry name" value="RecU"/>
    <property type="match status" value="1"/>
</dbReference>
<accession>A0ABY8B212</accession>
<sequence>MKISPRNRGQRFEQMVDLANHTYRLKRIAHVRKTFPESKIQRDKKGTIQKHWFERSGGLDYMGTVNGRFIAFDAKSTRKNYLSVDKVTDEQYTELRRVLDFGGMSFLLVHFELHSETYLLEAEDALRWRNSTERKSIPIEWFRERPSHRIYSRNGLILDYLDPIQEELAFKSTKSHTSED</sequence>
<evidence type="ECO:0000256" key="11">
    <source>
        <dbReference type="ARBA" id="ARBA00023204"/>
    </source>
</evidence>
<evidence type="ECO:0000256" key="6">
    <source>
        <dbReference type="ARBA" id="ARBA00022759"/>
    </source>
</evidence>
<evidence type="ECO:0000256" key="12">
    <source>
        <dbReference type="ARBA" id="ARBA00023447"/>
    </source>
</evidence>
<keyword evidence="15" id="KW-1185">Reference proteome</keyword>
<evidence type="ECO:0000256" key="8">
    <source>
        <dbReference type="ARBA" id="ARBA00022801"/>
    </source>
</evidence>
<evidence type="ECO:0000256" key="4">
    <source>
        <dbReference type="ARBA" id="ARBA00022722"/>
    </source>
</evidence>
<dbReference type="Gene3D" id="3.40.1350.10">
    <property type="match status" value="1"/>
</dbReference>
<comment type="similarity">
    <text evidence="12">Belongs to the RecU family.</text>
</comment>
<proteinExistence type="inferred from homology"/>
<dbReference type="EMBL" id="CP109617">
    <property type="protein sequence ID" value="WED56167.1"/>
    <property type="molecule type" value="Genomic_DNA"/>
</dbReference>
<evidence type="ECO:0000256" key="10">
    <source>
        <dbReference type="ARBA" id="ARBA00023172"/>
    </source>
</evidence>
<evidence type="ECO:0000256" key="13">
    <source>
        <dbReference type="ARBA" id="ARBA00029523"/>
    </source>
</evidence>
<evidence type="ECO:0000256" key="9">
    <source>
        <dbReference type="ARBA" id="ARBA00022842"/>
    </source>
</evidence>
<dbReference type="InterPro" id="IPR004612">
    <property type="entry name" value="Resolv_RecU"/>
</dbReference>
<evidence type="ECO:0000256" key="7">
    <source>
        <dbReference type="ARBA" id="ARBA00022763"/>
    </source>
</evidence>
<name>A0ABY8B212_9BACL</name>
<evidence type="ECO:0000313" key="15">
    <source>
        <dbReference type="Proteomes" id="UP001219957"/>
    </source>
</evidence>
<organism evidence="14 15">
    <name type="scientific">Exiguobacterium profundum</name>
    <dbReference type="NCBI Taxonomy" id="307643"/>
    <lineage>
        <taxon>Bacteria</taxon>
        <taxon>Bacillati</taxon>
        <taxon>Bacillota</taxon>
        <taxon>Bacilli</taxon>
        <taxon>Bacillales</taxon>
        <taxon>Bacillales Family XII. Incertae Sedis</taxon>
        <taxon>Exiguobacterium</taxon>
    </lineage>
</organism>
<comment type="cofactor">
    <cofactor evidence="1">
        <name>Mg(2+)</name>
        <dbReference type="ChEBI" id="CHEBI:18420"/>
    </cofactor>
</comment>
<keyword evidence="11" id="KW-0234">DNA repair</keyword>
<comment type="subcellular location">
    <subcellularLocation>
        <location evidence="2">Cytoplasm</location>
    </subcellularLocation>
</comment>
<evidence type="ECO:0000256" key="3">
    <source>
        <dbReference type="ARBA" id="ARBA00022490"/>
    </source>
</evidence>
<dbReference type="RefSeq" id="WP_275060471.1">
    <property type="nucleotide sequence ID" value="NZ_CP109617.1"/>
</dbReference>
<evidence type="ECO:0000256" key="1">
    <source>
        <dbReference type="ARBA" id="ARBA00001946"/>
    </source>
</evidence>
<evidence type="ECO:0000256" key="2">
    <source>
        <dbReference type="ARBA" id="ARBA00004496"/>
    </source>
</evidence>
<dbReference type="Proteomes" id="UP001219957">
    <property type="component" value="Chromosome"/>
</dbReference>
<keyword evidence="6" id="KW-0255">Endonuclease</keyword>
<gene>
    <name evidence="14" type="ORF">OE059_04725</name>
</gene>
<dbReference type="InterPro" id="IPR011856">
    <property type="entry name" value="tRNA_endonuc-like_dom_sf"/>
</dbReference>
<keyword evidence="7" id="KW-0227">DNA damage</keyword>
<dbReference type="InterPro" id="IPR011335">
    <property type="entry name" value="Restrct_endonuc-II-like"/>
</dbReference>
<keyword evidence="3" id="KW-0963">Cytoplasm</keyword>